<name>A0A4Z1HF26_9HELO</name>
<sequence>MKREGHGITPNKMSSGVIVLYLFGTVRSALLDFRRLRPLASAISALADGGGRGDGERGGRGRQIGQMIGFANNPPKEICNESRPQSAQMSIRADGPSGLAHEPAQRDFTVAAGGVSAPVHDAALHACILVLEEKLMAAHRLSVQRSHDLGATPPAHKDHEAKKAAATSAQEALSNIEMEYAAALPMLPPNLGEMELDDGASQPQTA</sequence>
<keyword evidence="3" id="KW-1185">Reference proteome</keyword>
<evidence type="ECO:0000313" key="3">
    <source>
        <dbReference type="Proteomes" id="UP000297527"/>
    </source>
</evidence>
<reference evidence="2 3" key="1">
    <citation type="submission" date="2017-12" db="EMBL/GenBank/DDBJ databases">
        <title>Comparative genomics of Botrytis spp.</title>
        <authorList>
            <person name="Valero-Jimenez C.A."/>
            <person name="Tapia P."/>
            <person name="Veloso J."/>
            <person name="Silva-Moreno E."/>
            <person name="Staats M."/>
            <person name="Valdes J.H."/>
            <person name="Van Kan J.A.L."/>
        </authorList>
    </citation>
    <scope>NUCLEOTIDE SEQUENCE [LARGE SCALE GENOMIC DNA]</scope>
    <source>
        <strain evidence="2 3">MUCL11595</strain>
    </source>
</reference>
<protein>
    <submittedName>
        <fullName evidence="2">Uncharacterized protein</fullName>
    </submittedName>
</protein>
<proteinExistence type="predicted"/>
<comment type="caution">
    <text evidence="2">The sequence shown here is derived from an EMBL/GenBank/DDBJ whole genome shotgun (WGS) entry which is preliminary data.</text>
</comment>
<dbReference type="EMBL" id="PQXN01000983">
    <property type="protein sequence ID" value="TGO43723.1"/>
    <property type="molecule type" value="Genomic_DNA"/>
</dbReference>
<organism evidence="2 3">
    <name type="scientific">Botryotinia convoluta</name>
    <dbReference type="NCBI Taxonomy" id="54673"/>
    <lineage>
        <taxon>Eukaryota</taxon>
        <taxon>Fungi</taxon>
        <taxon>Dikarya</taxon>
        <taxon>Ascomycota</taxon>
        <taxon>Pezizomycotina</taxon>
        <taxon>Leotiomycetes</taxon>
        <taxon>Helotiales</taxon>
        <taxon>Sclerotiniaceae</taxon>
        <taxon>Botryotinia</taxon>
    </lineage>
</organism>
<gene>
    <name evidence="2" type="ORF">BCON_0985g00010</name>
</gene>
<feature type="region of interest" description="Disordered" evidence="1">
    <location>
        <begin position="148"/>
        <end position="170"/>
    </location>
</feature>
<evidence type="ECO:0000313" key="2">
    <source>
        <dbReference type="EMBL" id="TGO43723.1"/>
    </source>
</evidence>
<accession>A0A4Z1HF26</accession>
<dbReference type="OrthoDB" id="10625676at2759"/>
<feature type="region of interest" description="Disordered" evidence="1">
    <location>
        <begin position="80"/>
        <end position="99"/>
    </location>
</feature>
<evidence type="ECO:0000256" key="1">
    <source>
        <dbReference type="SAM" id="MobiDB-lite"/>
    </source>
</evidence>
<dbReference type="AlphaFoldDB" id="A0A4Z1HF26"/>
<dbReference type="Proteomes" id="UP000297527">
    <property type="component" value="Unassembled WGS sequence"/>
</dbReference>